<dbReference type="EMBL" id="JBJQND010000009">
    <property type="protein sequence ID" value="KAL3866261.1"/>
    <property type="molecule type" value="Genomic_DNA"/>
</dbReference>
<gene>
    <name evidence="1" type="ORF">ACJMK2_043575</name>
</gene>
<organism evidence="1 2">
    <name type="scientific">Sinanodonta woodiana</name>
    <name type="common">Chinese pond mussel</name>
    <name type="synonym">Anodonta woodiana</name>
    <dbReference type="NCBI Taxonomy" id="1069815"/>
    <lineage>
        <taxon>Eukaryota</taxon>
        <taxon>Metazoa</taxon>
        <taxon>Spiralia</taxon>
        <taxon>Lophotrochozoa</taxon>
        <taxon>Mollusca</taxon>
        <taxon>Bivalvia</taxon>
        <taxon>Autobranchia</taxon>
        <taxon>Heteroconchia</taxon>
        <taxon>Palaeoheterodonta</taxon>
        <taxon>Unionida</taxon>
        <taxon>Unionoidea</taxon>
        <taxon>Unionidae</taxon>
        <taxon>Unioninae</taxon>
        <taxon>Sinanodonta</taxon>
    </lineage>
</organism>
<comment type="caution">
    <text evidence="1">The sequence shown here is derived from an EMBL/GenBank/DDBJ whole genome shotgun (WGS) entry which is preliminary data.</text>
</comment>
<sequence>MTVGEQNRKDDPTSIAELLSPKAWIRVGCWTVRTLNQTGRLAQAVRELHYYNLTLMGVTEARWIGTGKQKLSSV</sequence>
<keyword evidence="2" id="KW-1185">Reference proteome</keyword>
<accession>A0ABD3VYP3</accession>
<dbReference type="Proteomes" id="UP001634394">
    <property type="component" value="Unassembled WGS sequence"/>
</dbReference>
<protein>
    <submittedName>
        <fullName evidence="1">Uncharacterized protein</fullName>
    </submittedName>
</protein>
<name>A0ABD3VYP3_SINWO</name>
<proteinExistence type="predicted"/>
<evidence type="ECO:0000313" key="1">
    <source>
        <dbReference type="EMBL" id="KAL3866261.1"/>
    </source>
</evidence>
<reference evidence="1 2" key="1">
    <citation type="submission" date="2024-11" db="EMBL/GenBank/DDBJ databases">
        <title>Chromosome-level genome assembly of the freshwater bivalve Anodonta woodiana.</title>
        <authorList>
            <person name="Chen X."/>
        </authorList>
    </citation>
    <scope>NUCLEOTIDE SEQUENCE [LARGE SCALE GENOMIC DNA]</scope>
    <source>
        <strain evidence="1">MN2024</strain>
        <tissue evidence="1">Gills</tissue>
    </source>
</reference>
<evidence type="ECO:0000313" key="2">
    <source>
        <dbReference type="Proteomes" id="UP001634394"/>
    </source>
</evidence>
<dbReference type="AlphaFoldDB" id="A0ABD3VYP3"/>